<dbReference type="EMBL" id="GFPF01008011">
    <property type="protein sequence ID" value="MAA19157.1"/>
    <property type="molecule type" value="Transcribed_RNA"/>
</dbReference>
<comment type="similarity">
    <text evidence="1">Belongs to the glycosyltransferase 47 family.</text>
</comment>
<proteinExistence type="inferred from homology"/>
<evidence type="ECO:0000259" key="3">
    <source>
        <dbReference type="Pfam" id="PF03016"/>
    </source>
</evidence>
<feature type="domain" description="Exostosin GT47" evidence="3">
    <location>
        <begin position="92"/>
        <end position="361"/>
    </location>
</feature>
<feature type="transmembrane region" description="Helical" evidence="2">
    <location>
        <begin position="12"/>
        <end position="36"/>
    </location>
</feature>
<dbReference type="PANTHER" id="PTHR11062">
    <property type="entry name" value="EXOSTOSIN HEPARAN SULFATE GLYCOSYLTRANSFERASE -RELATED"/>
    <property type="match status" value="1"/>
</dbReference>
<dbReference type="GO" id="GO:0008375">
    <property type="term" value="F:acetylglucosaminyltransferase activity"/>
    <property type="evidence" value="ECO:0007669"/>
    <property type="project" value="TreeGrafter"/>
</dbReference>
<dbReference type="GO" id="GO:0050509">
    <property type="term" value="F:N-acetylglucosaminyl-proteoglycan 4-beta-glucuronosyltransferase activity"/>
    <property type="evidence" value="ECO:0007669"/>
    <property type="project" value="TreeGrafter"/>
</dbReference>
<dbReference type="PROSITE" id="PS51257">
    <property type="entry name" value="PROKAR_LIPOPROTEIN"/>
    <property type="match status" value="1"/>
</dbReference>
<dbReference type="GO" id="GO:0005794">
    <property type="term" value="C:Golgi apparatus"/>
    <property type="evidence" value="ECO:0007669"/>
    <property type="project" value="TreeGrafter"/>
</dbReference>
<dbReference type="Pfam" id="PF03016">
    <property type="entry name" value="Exostosin_GT47"/>
    <property type="match status" value="1"/>
</dbReference>
<evidence type="ECO:0000313" key="4">
    <source>
        <dbReference type="EMBL" id="MAA19157.1"/>
    </source>
</evidence>
<keyword evidence="4" id="KW-0808">Transferase</keyword>
<sequence>MMKNASPSKKTCSAGSAACYVLTAIALVGCALLLLAPFERRKLETEFVPRFLESSPSVVIPSSSPLAEPRIESCSYYTCFDVYRCGHRHDQATVYVYPIFNYVDEHGKELAHQASREFMELLEAIQQSRFYTSDPSKACLLIPSLDTLNQEGLNLNAISQILNSLPYWDNGTNHLLFNMLPGMLPSYATSLEVNTGQAMVAGGGFDSWTFRRSHDISIPVFNPARFELDPSLVRRSDRPWLLISAQPGIHFEFRAIVASLTKVHHDVLNLTSCSRAWDSRLRCHGNKHYKYPDILTEGKFCLVVRAARLGQMALSDVLSAGCIPVVVADEYVLPFSEVLDWKRAAVRIREDELEDVVGILKGFSEARVSEMRSQVLLIWERYFSSMERIAMTTLEIINDRLFPHVAKSYEDWNDLPPGVQHPFLCLAFALLLIKEQLKLSLIKDDDKISTVYLIMAHPFVQ</sequence>
<dbReference type="AlphaFoldDB" id="A0A224YNH2"/>
<organism evidence="4">
    <name type="scientific">Rhipicephalus zambeziensis</name>
    <dbReference type="NCBI Taxonomy" id="60191"/>
    <lineage>
        <taxon>Eukaryota</taxon>
        <taxon>Metazoa</taxon>
        <taxon>Ecdysozoa</taxon>
        <taxon>Arthropoda</taxon>
        <taxon>Chelicerata</taxon>
        <taxon>Arachnida</taxon>
        <taxon>Acari</taxon>
        <taxon>Parasitiformes</taxon>
        <taxon>Ixodida</taxon>
        <taxon>Ixodoidea</taxon>
        <taxon>Ixodidae</taxon>
        <taxon>Rhipicephalinae</taxon>
        <taxon>Rhipicephalus</taxon>
        <taxon>Rhipicephalus</taxon>
    </lineage>
</organism>
<reference evidence="4" key="1">
    <citation type="journal article" date="2017" name="Parasit. Vectors">
        <title>Sialotranscriptomics of Rhipicephalus zambeziensis reveals intricate expression profiles of secretory proteins and suggests tight temporal transcriptional regulation during blood-feeding.</title>
        <authorList>
            <person name="de Castro M.H."/>
            <person name="de Klerk D."/>
            <person name="Pienaar R."/>
            <person name="Rees D.J.G."/>
            <person name="Mans B.J."/>
        </authorList>
    </citation>
    <scope>NUCLEOTIDE SEQUENCE</scope>
    <source>
        <tissue evidence="4">Salivary glands</tissue>
    </source>
</reference>
<evidence type="ECO:0000256" key="2">
    <source>
        <dbReference type="SAM" id="Phobius"/>
    </source>
</evidence>
<keyword evidence="2" id="KW-1133">Transmembrane helix</keyword>
<name>A0A224YNH2_9ACAR</name>
<keyword evidence="2" id="KW-0472">Membrane</keyword>
<dbReference type="InterPro" id="IPR040911">
    <property type="entry name" value="Exostosin_GT47"/>
</dbReference>
<keyword evidence="2" id="KW-0812">Transmembrane</keyword>
<accession>A0A224YNH2</accession>
<dbReference type="PANTHER" id="PTHR11062:SF381">
    <property type="entry name" value="EXOSTOSIN-2"/>
    <property type="match status" value="1"/>
</dbReference>
<evidence type="ECO:0000256" key="1">
    <source>
        <dbReference type="ARBA" id="ARBA00010271"/>
    </source>
</evidence>
<dbReference type="InterPro" id="IPR004263">
    <property type="entry name" value="Exostosin"/>
</dbReference>
<dbReference type="GO" id="GO:0015012">
    <property type="term" value="P:heparan sulfate proteoglycan biosynthetic process"/>
    <property type="evidence" value="ECO:0007669"/>
    <property type="project" value="UniProtKB-ARBA"/>
</dbReference>
<protein>
    <submittedName>
        <fullName evidence="4">Glucuronyl/N-acetylglucosaminyl transferase EXT2</fullName>
    </submittedName>
</protein>